<protein>
    <submittedName>
        <fullName evidence="1">Uncharacterized protein</fullName>
    </submittedName>
</protein>
<organism evidence="1 2">
    <name type="scientific">Thermanaeromonas toyohensis ToBE</name>
    <dbReference type="NCBI Taxonomy" id="698762"/>
    <lineage>
        <taxon>Bacteria</taxon>
        <taxon>Bacillati</taxon>
        <taxon>Bacillota</taxon>
        <taxon>Clostridia</taxon>
        <taxon>Neomoorellales</taxon>
        <taxon>Neomoorellaceae</taxon>
        <taxon>Thermanaeromonas</taxon>
    </lineage>
</organism>
<proteinExistence type="predicted"/>
<dbReference type="AlphaFoldDB" id="A0A1W1W3D3"/>
<reference evidence="1 2" key="1">
    <citation type="submission" date="2017-04" db="EMBL/GenBank/DDBJ databases">
        <authorList>
            <person name="Afonso C.L."/>
            <person name="Miller P.J."/>
            <person name="Scott M.A."/>
            <person name="Spackman E."/>
            <person name="Goraichik I."/>
            <person name="Dimitrov K.M."/>
            <person name="Suarez D.L."/>
            <person name="Swayne D.E."/>
        </authorList>
    </citation>
    <scope>NUCLEOTIDE SEQUENCE [LARGE SCALE GENOMIC DNA]</scope>
    <source>
        <strain evidence="1 2">ToBE</strain>
    </source>
</reference>
<dbReference type="RefSeq" id="WP_084666939.1">
    <property type="nucleotide sequence ID" value="NZ_LT838272.1"/>
</dbReference>
<evidence type="ECO:0000313" key="2">
    <source>
        <dbReference type="Proteomes" id="UP000192569"/>
    </source>
</evidence>
<dbReference type="Proteomes" id="UP000192569">
    <property type="component" value="Chromosome I"/>
</dbReference>
<name>A0A1W1W3D3_9FIRM</name>
<evidence type="ECO:0000313" key="1">
    <source>
        <dbReference type="EMBL" id="SMC00142.1"/>
    </source>
</evidence>
<accession>A0A1W1W3D3</accession>
<sequence length="111" mass="12446">MAKVSAPLMSMDASGALGKTVVFGKWKGVNYARSYFVPMNPNTLNQQKIRSYFSRAVQSWHLESAETKEKWNLAVRGKPLTGFNYYVAQYIKYLSTHDGQAPGEPFLPPSP</sequence>
<gene>
    <name evidence="1" type="ORF">SAMN00808754_3306</name>
</gene>
<keyword evidence="2" id="KW-1185">Reference proteome</keyword>
<dbReference type="OrthoDB" id="1724034at2"/>
<dbReference type="EMBL" id="LT838272">
    <property type="protein sequence ID" value="SMC00142.1"/>
    <property type="molecule type" value="Genomic_DNA"/>
</dbReference>